<sequence length="106" mass="11872">MEAHFTVLSASAQNKLAVDVTDLSMFGGKNCRARPENEERSESNMEDAQNFQMSIVGLAPLTMYELSRRNGKTCVLPLVWSMEVVEIGKGAAWIRDYAKLVMQMNL</sequence>
<organism evidence="1 2">
    <name type="scientific">Salix dunnii</name>
    <dbReference type="NCBI Taxonomy" id="1413687"/>
    <lineage>
        <taxon>Eukaryota</taxon>
        <taxon>Viridiplantae</taxon>
        <taxon>Streptophyta</taxon>
        <taxon>Embryophyta</taxon>
        <taxon>Tracheophyta</taxon>
        <taxon>Spermatophyta</taxon>
        <taxon>Magnoliopsida</taxon>
        <taxon>eudicotyledons</taxon>
        <taxon>Gunneridae</taxon>
        <taxon>Pentapetalae</taxon>
        <taxon>rosids</taxon>
        <taxon>fabids</taxon>
        <taxon>Malpighiales</taxon>
        <taxon>Salicaceae</taxon>
        <taxon>Saliceae</taxon>
        <taxon>Salix</taxon>
    </lineage>
</organism>
<evidence type="ECO:0000313" key="2">
    <source>
        <dbReference type="Proteomes" id="UP000657918"/>
    </source>
</evidence>
<dbReference type="AlphaFoldDB" id="A0A835JGP8"/>
<reference evidence="1 2" key="1">
    <citation type="submission" date="2020-10" db="EMBL/GenBank/DDBJ databases">
        <title>Plant Genome Project.</title>
        <authorList>
            <person name="Zhang R.-G."/>
        </authorList>
    </citation>
    <scope>NUCLEOTIDE SEQUENCE [LARGE SCALE GENOMIC DNA]</scope>
    <source>
        <strain evidence="1">FAFU-HL-1</strain>
        <tissue evidence="1">Leaf</tissue>
    </source>
</reference>
<accession>A0A835JGP8</accession>
<name>A0A835JGP8_9ROSI</name>
<gene>
    <name evidence="1" type="ORF">SADUNF_Sadunf13G0116400</name>
</gene>
<dbReference type="Proteomes" id="UP000657918">
    <property type="component" value="Unassembled WGS sequence"/>
</dbReference>
<dbReference type="EMBL" id="JADGMS010000013">
    <property type="protein sequence ID" value="KAF9670892.1"/>
    <property type="molecule type" value="Genomic_DNA"/>
</dbReference>
<comment type="caution">
    <text evidence="1">The sequence shown here is derived from an EMBL/GenBank/DDBJ whole genome shotgun (WGS) entry which is preliminary data.</text>
</comment>
<keyword evidence="2" id="KW-1185">Reference proteome</keyword>
<protein>
    <submittedName>
        <fullName evidence="1">Uncharacterized protein</fullName>
    </submittedName>
</protein>
<proteinExistence type="predicted"/>
<evidence type="ECO:0000313" key="1">
    <source>
        <dbReference type="EMBL" id="KAF9670892.1"/>
    </source>
</evidence>